<keyword evidence="1 7" id="KW-1003">Cell membrane</keyword>
<dbReference type="InterPro" id="IPR003770">
    <property type="entry name" value="MLTG-like"/>
</dbReference>
<keyword evidence="6 7" id="KW-0961">Cell wall biogenesis/degradation</keyword>
<comment type="subcellular location">
    <subcellularLocation>
        <location evidence="7">Cell membrane</location>
        <topology evidence="7">Single-pass membrane protein</topology>
    </subcellularLocation>
</comment>
<feature type="compositionally biased region" description="Polar residues" evidence="8">
    <location>
        <begin position="1"/>
        <end position="13"/>
    </location>
</feature>
<organism evidence="9 10">
    <name type="scientific">Ligilactobacillus aviarius</name>
    <dbReference type="NCBI Taxonomy" id="1606"/>
    <lineage>
        <taxon>Bacteria</taxon>
        <taxon>Bacillati</taxon>
        <taxon>Bacillota</taxon>
        <taxon>Bacilli</taxon>
        <taxon>Lactobacillales</taxon>
        <taxon>Lactobacillaceae</taxon>
        <taxon>Ligilactobacillus</taxon>
    </lineage>
</organism>
<comment type="similarity">
    <text evidence="7">Belongs to the transglycosylase MltG family.</text>
</comment>
<dbReference type="GO" id="GO:0008932">
    <property type="term" value="F:lytic endotransglycosylase activity"/>
    <property type="evidence" value="ECO:0007669"/>
    <property type="project" value="UniProtKB-UniRule"/>
</dbReference>
<dbReference type="Gene3D" id="3.30.160.60">
    <property type="entry name" value="Classic Zinc Finger"/>
    <property type="match status" value="1"/>
</dbReference>
<evidence type="ECO:0000256" key="6">
    <source>
        <dbReference type="ARBA" id="ARBA00023316"/>
    </source>
</evidence>
<evidence type="ECO:0000313" key="9">
    <source>
        <dbReference type="EMBL" id="GEK42002.1"/>
    </source>
</evidence>
<reference evidence="9 10" key="1">
    <citation type="submission" date="2019-07" db="EMBL/GenBank/DDBJ databases">
        <title>Whole genome shotgun sequence of Lactobacillus aviarius subsp. aviarius NBRC 102162.</title>
        <authorList>
            <person name="Hosoyama A."/>
            <person name="Uohara A."/>
            <person name="Ohji S."/>
            <person name="Ichikawa N."/>
        </authorList>
    </citation>
    <scope>NUCLEOTIDE SEQUENCE [LARGE SCALE GENOMIC DNA]</scope>
    <source>
        <strain evidence="9 10">NBRC 102162</strain>
    </source>
</reference>
<evidence type="ECO:0000256" key="3">
    <source>
        <dbReference type="ARBA" id="ARBA00022989"/>
    </source>
</evidence>
<dbReference type="EC" id="4.2.2.29" evidence="7"/>
<feature type="region of interest" description="Disordered" evidence="8">
    <location>
        <begin position="1"/>
        <end position="40"/>
    </location>
</feature>
<accession>A0A510WS00</accession>
<feature type="compositionally biased region" description="Polar residues" evidence="8">
    <location>
        <begin position="21"/>
        <end position="38"/>
    </location>
</feature>
<dbReference type="AlphaFoldDB" id="A0A510WS00"/>
<dbReference type="CDD" id="cd08010">
    <property type="entry name" value="MltG_like"/>
    <property type="match status" value="1"/>
</dbReference>
<dbReference type="PANTHER" id="PTHR30518:SF2">
    <property type="entry name" value="ENDOLYTIC MUREIN TRANSGLYCOSYLASE"/>
    <property type="match status" value="1"/>
</dbReference>
<dbReference type="Gene3D" id="3.30.1490.480">
    <property type="entry name" value="Endolytic murein transglycosylase"/>
    <property type="match status" value="1"/>
</dbReference>
<feature type="site" description="Important for catalytic activity" evidence="7">
    <location>
        <position position="282"/>
    </location>
</feature>
<gene>
    <name evidence="7" type="primary">mltG</name>
    <name evidence="9" type="ORF">LAV01_08340</name>
</gene>
<dbReference type="PANTHER" id="PTHR30518">
    <property type="entry name" value="ENDOLYTIC MUREIN TRANSGLYCOSYLASE"/>
    <property type="match status" value="1"/>
</dbReference>
<dbReference type="GO" id="GO:0009252">
    <property type="term" value="P:peptidoglycan biosynthetic process"/>
    <property type="evidence" value="ECO:0007669"/>
    <property type="project" value="UniProtKB-UniRule"/>
</dbReference>
<dbReference type="GO" id="GO:0071555">
    <property type="term" value="P:cell wall organization"/>
    <property type="evidence" value="ECO:0007669"/>
    <property type="project" value="UniProtKB-KW"/>
</dbReference>
<dbReference type="HAMAP" id="MF_02065">
    <property type="entry name" value="MltG"/>
    <property type="match status" value="1"/>
</dbReference>
<evidence type="ECO:0000256" key="8">
    <source>
        <dbReference type="SAM" id="MobiDB-lite"/>
    </source>
</evidence>
<evidence type="ECO:0000256" key="2">
    <source>
        <dbReference type="ARBA" id="ARBA00022692"/>
    </source>
</evidence>
<dbReference type="Proteomes" id="UP000321722">
    <property type="component" value="Unassembled WGS sequence"/>
</dbReference>
<dbReference type="EMBL" id="BJUI01000009">
    <property type="protein sequence ID" value="GEK42002.1"/>
    <property type="molecule type" value="Genomic_DNA"/>
</dbReference>
<evidence type="ECO:0000256" key="4">
    <source>
        <dbReference type="ARBA" id="ARBA00023136"/>
    </source>
</evidence>
<comment type="caution">
    <text evidence="9">The sequence shown here is derived from an EMBL/GenBank/DDBJ whole genome shotgun (WGS) entry which is preliminary data.</text>
</comment>
<dbReference type="Pfam" id="PF02618">
    <property type="entry name" value="YceG"/>
    <property type="match status" value="1"/>
</dbReference>
<name>A0A510WS00_9LACO</name>
<comment type="function">
    <text evidence="7">Functions as a peptidoglycan terminase that cleaves nascent peptidoglycan strands endolytically to terminate their elongation.</text>
</comment>
<keyword evidence="10" id="KW-1185">Reference proteome</keyword>
<keyword evidence="3 7" id="KW-1133">Transmembrane helix</keyword>
<evidence type="ECO:0000256" key="5">
    <source>
        <dbReference type="ARBA" id="ARBA00023239"/>
    </source>
</evidence>
<evidence type="ECO:0000256" key="7">
    <source>
        <dbReference type="HAMAP-Rule" id="MF_02065"/>
    </source>
</evidence>
<keyword evidence="4 7" id="KW-0472">Membrane</keyword>
<comment type="catalytic activity">
    <reaction evidence="7">
        <text>a peptidoglycan chain = a peptidoglycan chain with N-acetyl-1,6-anhydromuramyl-[peptide] at the reducing end + a peptidoglycan chain with N-acetylglucosamine at the non-reducing end.</text>
        <dbReference type="EC" id="4.2.2.29"/>
    </reaction>
</comment>
<keyword evidence="5 7" id="KW-0456">Lyase</keyword>
<dbReference type="NCBIfam" id="TIGR00247">
    <property type="entry name" value="endolytic transglycosylase MltG"/>
    <property type="match status" value="1"/>
</dbReference>
<sequence length="404" mass="45446">MTQNNQQHQPESNSKAEKKQPSTTPSRVETAKTKSTSHVAKEAPSSAKRIIHWTIGVLVVVILFFCFLGYRYVQRSLKPLDPTSNESIEVKVPIGSTDKQIGDILQKKGVIRSGFVFNYYVKSKQLAAFKAGYYDFKPSMTLAQIATELQKGGSSTPIGSGKVLVREGVMADQIGDVIQKNTKFEKQDFLNLLNDQQFLNELKKKYPDLLSSAVGAKDVKYQLEGYLYPATYSVSKNETLKQLVEQMVAKENQEMQPYYQKIKDDHMSVQQALTLASLVQGEGTNQDSLEMIAGVFENRLQKNMKLQTDVSVSYALGKHQQNISYNDLKVNSPYNLYQNNGLGPGPVNNPPINAVKAVLYPKDRDKGYLYFVANMKTGKIYYTKSYQQHQENVSKVQKANGYEK</sequence>
<protein>
    <recommendedName>
        <fullName evidence="7">Endolytic murein transglycosylase</fullName>
        <ecNumber evidence="7">4.2.2.29</ecNumber>
    </recommendedName>
    <alternativeName>
        <fullName evidence="7">Peptidoglycan lytic transglycosylase</fullName>
    </alternativeName>
    <alternativeName>
        <fullName evidence="7">Peptidoglycan polymerization terminase</fullName>
    </alternativeName>
</protein>
<dbReference type="GO" id="GO:0005886">
    <property type="term" value="C:plasma membrane"/>
    <property type="evidence" value="ECO:0007669"/>
    <property type="project" value="UniProtKB-SubCell"/>
</dbReference>
<keyword evidence="2 7" id="KW-0812">Transmembrane</keyword>
<evidence type="ECO:0000256" key="1">
    <source>
        <dbReference type="ARBA" id="ARBA00022475"/>
    </source>
</evidence>
<evidence type="ECO:0000313" key="10">
    <source>
        <dbReference type="Proteomes" id="UP000321722"/>
    </source>
</evidence>
<proteinExistence type="inferred from homology"/>
<feature type="transmembrane region" description="Helical" evidence="7">
    <location>
        <begin position="50"/>
        <end position="70"/>
    </location>
</feature>